<name>A0A941GUC3_9CHRO</name>
<evidence type="ECO:0000259" key="2">
    <source>
        <dbReference type="Pfam" id="PF07282"/>
    </source>
</evidence>
<evidence type="ECO:0000313" key="4">
    <source>
        <dbReference type="Proteomes" id="UP000767446"/>
    </source>
</evidence>
<proteinExistence type="predicted"/>
<dbReference type="Proteomes" id="UP000767446">
    <property type="component" value="Unassembled WGS sequence"/>
</dbReference>
<dbReference type="InterPro" id="IPR010095">
    <property type="entry name" value="Cas12f1-like_TNB"/>
</dbReference>
<dbReference type="GO" id="GO:0003677">
    <property type="term" value="F:DNA binding"/>
    <property type="evidence" value="ECO:0007669"/>
    <property type="project" value="UniProtKB-KW"/>
</dbReference>
<dbReference type="Pfam" id="PF07282">
    <property type="entry name" value="Cas12f1-like_TNB"/>
    <property type="match status" value="1"/>
</dbReference>
<organism evidence="3 4">
    <name type="scientific">Gomphosphaeria aponina SAG 52.96 = DSM 107014</name>
    <dbReference type="NCBI Taxonomy" id="1521640"/>
    <lineage>
        <taxon>Bacteria</taxon>
        <taxon>Bacillati</taxon>
        <taxon>Cyanobacteriota</taxon>
        <taxon>Cyanophyceae</taxon>
        <taxon>Oscillatoriophycideae</taxon>
        <taxon>Chroococcales</taxon>
        <taxon>Gomphosphaeriaceae</taxon>
        <taxon>Gomphosphaeria</taxon>
    </lineage>
</organism>
<reference evidence="3" key="1">
    <citation type="submission" date="2021-02" db="EMBL/GenBank/DDBJ databases">
        <title>Metagenome analyses of Stigonema ocellatum DSM 106950, Chlorogloea purpurea SAG 13.99 and Gomphosphaeria aponina DSM 107014.</title>
        <authorList>
            <person name="Marter P."/>
            <person name="Huang S."/>
        </authorList>
    </citation>
    <scope>NUCLEOTIDE SEQUENCE</scope>
    <source>
        <strain evidence="3">JP213</strain>
    </source>
</reference>
<keyword evidence="1" id="KW-0238">DNA-binding</keyword>
<accession>A0A941GUC3</accession>
<evidence type="ECO:0000256" key="1">
    <source>
        <dbReference type="ARBA" id="ARBA00023125"/>
    </source>
</evidence>
<protein>
    <submittedName>
        <fullName evidence="3">Transposase</fullName>
    </submittedName>
</protein>
<evidence type="ECO:0000313" key="3">
    <source>
        <dbReference type="EMBL" id="MBR8827325.1"/>
    </source>
</evidence>
<sequence length="82" mass="9090">LYKAEFFATKVDVIDQLYPSSKSCSNCGAIKADLTLSDRIFRCNECGLTIDRDLNASVRLEKAPDKVVVDRVGYTRINACGQ</sequence>
<feature type="non-terminal residue" evidence="3">
    <location>
        <position position="1"/>
    </location>
</feature>
<dbReference type="EMBL" id="JADQBC010000026">
    <property type="protein sequence ID" value="MBR8827325.1"/>
    <property type="molecule type" value="Genomic_DNA"/>
</dbReference>
<gene>
    <name evidence="3" type="ORF">DSM107014_05365</name>
</gene>
<comment type="caution">
    <text evidence="3">The sequence shown here is derived from an EMBL/GenBank/DDBJ whole genome shotgun (WGS) entry which is preliminary data.</text>
</comment>
<dbReference type="AlphaFoldDB" id="A0A941GUC3"/>
<feature type="domain" description="Cas12f1-like TNB" evidence="2">
    <location>
        <begin position="2"/>
        <end position="58"/>
    </location>
</feature>